<evidence type="ECO:0000313" key="2">
    <source>
        <dbReference type="EMBL" id="KKR70509.1"/>
    </source>
</evidence>
<gene>
    <name evidence="2" type="ORF">UU13_C0004G0005</name>
</gene>
<dbReference type="EMBL" id="LBZL01000004">
    <property type="protein sequence ID" value="KKR70509.1"/>
    <property type="molecule type" value="Genomic_DNA"/>
</dbReference>
<comment type="caution">
    <text evidence="2">The sequence shown here is derived from an EMBL/GenBank/DDBJ whole genome shotgun (WGS) entry which is preliminary data.</text>
</comment>
<accession>A0A0G0T0F2</accession>
<evidence type="ECO:0000256" key="1">
    <source>
        <dbReference type="SAM" id="Phobius"/>
    </source>
</evidence>
<keyword evidence="1" id="KW-0472">Membrane</keyword>
<dbReference type="AlphaFoldDB" id="A0A0G0T0F2"/>
<dbReference type="Proteomes" id="UP000034452">
    <property type="component" value="Unassembled WGS sequence"/>
</dbReference>
<protein>
    <submittedName>
        <fullName evidence="2">Uncharacterized protein</fullName>
    </submittedName>
</protein>
<proteinExistence type="predicted"/>
<evidence type="ECO:0000313" key="3">
    <source>
        <dbReference type="Proteomes" id="UP000034452"/>
    </source>
</evidence>
<name>A0A0G0T0F2_9BACT</name>
<sequence>MSKRNFILLIIILVIIVIGVFWFLFAKQTPSTEEGTGEGINFGSMFNPFGPTKPATSPATPPVDISGYQPEPTSEIVIKLKKISSIPIAGFAVFNKERLKEINPTPTLLEGEGAETPAKPTPPPTEFMPALRYVDRATGNIYQTFADKIEERRFSTTVIPKVYEAFFGNKGESVIMRYLKPDERRIETFVGNLPKELLGGDTTENNEIKGAFLPADVKDVSLSSDGENVFYLFNSENNIIGATLNLLTNKKTQIFDSPFTEWLSQWPNNKMITLTTKPSSLVPGYMYTMNSGGQNFNQVLGKINGLTTLTSPDGKLALYGDNNLSLSLYHTDTKTIEPLGARTLPEKCVWGKAGDTVYCAVPKSAGGGQYPDTWYQGEVSFDDQIWKIDIETKNATLVIDPVMIVGGEEIDGIKLAMDDGENYLFFVNKKDSFLWELALK</sequence>
<feature type="transmembrane region" description="Helical" evidence="1">
    <location>
        <begin position="7"/>
        <end position="25"/>
    </location>
</feature>
<organism evidence="2 3">
    <name type="scientific">Candidatus Nomurabacteria bacterium GW2011_GWB1_40_7</name>
    <dbReference type="NCBI Taxonomy" id="1618744"/>
    <lineage>
        <taxon>Bacteria</taxon>
        <taxon>Candidatus Nomuraibacteriota</taxon>
    </lineage>
</organism>
<keyword evidence="1" id="KW-1133">Transmembrane helix</keyword>
<keyword evidence="1" id="KW-0812">Transmembrane</keyword>
<dbReference type="SUPFAM" id="SSF69304">
    <property type="entry name" value="Tricorn protease N-terminal domain"/>
    <property type="match status" value="1"/>
</dbReference>
<reference evidence="2 3" key="1">
    <citation type="journal article" date="2015" name="Nature">
        <title>rRNA introns, odd ribosomes, and small enigmatic genomes across a large radiation of phyla.</title>
        <authorList>
            <person name="Brown C.T."/>
            <person name="Hug L.A."/>
            <person name="Thomas B.C."/>
            <person name="Sharon I."/>
            <person name="Castelle C.J."/>
            <person name="Singh A."/>
            <person name="Wilkins M.J."/>
            <person name="Williams K.H."/>
            <person name="Banfield J.F."/>
        </authorList>
    </citation>
    <scope>NUCLEOTIDE SEQUENCE [LARGE SCALE GENOMIC DNA]</scope>
</reference>